<dbReference type="OrthoDB" id="914199at2"/>
<dbReference type="EMBL" id="LGTQ01000006">
    <property type="protein sequence ID" value="KPM48532.1"/>
    <property type="molecule type" value="Genomic_DNA"/>
</dbReference>
<dbReference type="AlphaFoldDB" id="A0A0N8H9W8"/>
<dbReference type="SUPFAM" id="SSF48239">
    <property type="entry name" value="Terpenoid cyclases/Protein prenyltransferases"/>
    <property type="match status" value="1"/>
</dbReference>
<protein>
    <recommendedName>
        <fullName evidence="4">Glycosyl hydrolase family 88</fullName>
    </recommendedName>
</protein>
<dbReference type="InterPro" id="IPR008930">
    <property type="entry name" value="Terpenoid_cyclase/PrenylTrfase"/>
</dbReference>
<keyword evidence="1" id="KW-0732">Signal</keyword>
<keyword evidence="3" id="KW-1185">Reference proteome</keyword>
<proteinExistence type="predicted"/>
<gene>
    <name evidence="2" type="ORF">AFM12_07890</name>
</gene>
<dbReference type="STRING" id="1605367.AFM12_07890"/>
<evidence type="ECO:0000256" key="1">
    <source>
        <dbReference type="SAM" id="SignalP"/>
    </source>
</evidence>
<reference evidence="2 3" key="1">
    <citation type="submission" date="2015-07" db="EMBL/GenBank/DDBJ databases">
        <title>The draft genome sequence of Leadbetterella sp. JN14-9.</title>
        <authorList>
            <person name="Liu Y."/>
            <person name="Du J."/>
            <person name="Shao Z."/>
        </authorList>
    </citation>
    <scope>NUCLEOTIDE SEQUENCE [LARGE SCALE GENOMIC DNA]</scope>
    <source>
        <strain evidence="2 3">JN14-9</strain>
    </source>
</reference>
<accession>A0A0N8H9W8</accession>
<evidence type="ECO:0008006" key="4">
    <source>
        <dbReference type="Google" id="ProtNLM"/>
    </source>
</evidence>
<name>A0A0N8H9W8_9BACT</name>
<dbReference type="Gene3D" id="1.50.10.20">
    <property type="match status" value="1"/>
</dbReference>
<evidence type="ECO:0000313" key="3">
    <source>
        <dbReference type="Proteomes" id="UP000050454"/>
    </source>
</evidence>
<sequence length="463" mass="53684">MRNFFLFLFLLGSFRSSFAQFDKIELENKIHDSLEWLANAQEKETVGDSIFRGEWPSTMGLKNRFLYLGKAIPFRDSNCFTQANVFNTLAEIYLKDSSKKEILPMLELALPELLSYRDSLTFNFWKKLEPNIPLSRKEPHPENYLAHRPTNFELKTRFINNAADIANDADDTSTGNLALFYANEVFSIKRKIPSQNLYDSYIDRNRNNYHWFNYIHKIPRPSNAYMTWLAPEVQFKHWSFPWQVAHNLVFFLPASSCFPHPYDSYVPWGANDIDAVVNCNVLNFLAKTGQLEESLGKEGAVNLLKYVVGKERWSRAGIYYPNRFYIHYTISKVYPYFLEELAHEANILKMHLISSQNMDGSFFSRKKVNKKDVLQSTVYALEAMLNLKEAGVEIPKENIDKALEFILTHEIRDDKGIHWNGGVFFSGGTVVRNALYFKSDAYTTALVAQAIQKYLALFYGELE</sequence>
<dbReference type="RefSeq" id="WP_055146321.1">
    <property type="nucleotide sequence ID" value="NZ_JXSZ01000006.1"/>
</dbReference>
<evidence type="ECO:0000313" key="2">
    <source>
        <dbReference type="EMBL" id="KPM48532.1"/>
    </source>
</evidence>
<feature type="chain" id="PRO_5006026314" description="Glycosyl hydrolase family 88" evidence="1">
    <location>
        <begin position="20"/>
        <end position="463"/>
    </location>
</feature>
<feature type="signal peptide" evidence="1">
    <location>
        <begin position="1"/>
        <end position="19"/>
    </location>
</feature>
<organism evidence="2 3">
    <name type="scientific">Jiulongibacter sediminis</name>
    <dbReference type="NCBI Taxonomy" id="1605367"/>
    <lineage>
        <taxon>Bacteria</taxon>
        <taxon>Pseudomonadati</taxon>
        <taxon>Bacteroidota</taxon>
        <taxon>Cytophagia</taxon>
        <taxon>Cytophagales</taxon>
        <taxon>Leadbetterellaceae</taxon>
        <taxon>Jiulongibacter</taxon>
    </lineage>
</organism>
<comment type="caution">
    <text evidence="2">The sequence shown here is derived from an EMBL/GenBank/DDBJ whole genome shotgun (WGS) entry which is preliminary data.</text>
</comment>
<dbReference type="Proteomes" id="UP000050454">
    <property type="component" value="Unassembled WGS sequence"/>
</dbReference>